<organism evidence="2 3">
    <name type="scientific">Tuber magnatum</name>
    <name type="common">white Piedmont truffle</name>
    <dbReference type="NCBI Taxonomy" id="42249"/>
    <lineage>
        <taxon>Eukaryota</taxon>
        <taxon>Fungi</taxon>
        <taxon>Dikarya</taxon>
        <taxon>Ascomycota</taxon>
        <taxon>Pezizomycotina</taxon>
        <taxon>Pezizomycetes</taxon>
        <taxon>Pezizales</taxon>
        <taxon>Tuberaceae</taxon>
        <taxon>Tuber</taxon>
    </lineage>
</organism>
<proteinExistence type="predicted"/>
<name>A0A317SIK5_9PEZI</name>
<keyword evidence="3" id="KW-1185">Reference proteome</keyword>
<dbReference type="AlphaFoldDB" id="A0A317SIK5"/>
<accession>A0A317SIK5</accession>
<evidence type="ECO:0000313" key="2">
    <source>
        <dbReference type="EMBL" id="PWW74193.1"/>
    </source>
</evidence>
<protein>
    <submittedName>
        <fullName evidence="2">Uncharacterized protein</fullName>
    </submittedName>
</protein>
<dbReference type="EMBL" id="PYWC01000065">
    <property type="protein sequence ID" value="PWW74193.1"/>
    <property type="molecule type" value="Genomic_DNA"/>
</dbReference>
<dbReference type="Proteomes" id="UP000246991">
    <property type="component" value="Unassembled WGS sequence"/>
</dbReference>
<keyword evidence="1" id="KW-1133">Transmembrane helix</keyword>
<evidence type="ECO:0000256" key="1">
    <source>
        <dbReference type="SAM" id="Phobius"/>
    </source>
</evidence>
<evidence type="ECO:0000313" key="3">
    <source>
        <dbReference type="Proteomes" id="UP000246991"/>
    </source>
</evidence>
<gene>
    <name evidence="2" type="ORF">C7212DRAFT_329290</name>
</gene>
<reference evidence="2 3" key="1">
    <citation type="submission" date="2018-03" db="EMBL/GenBank/DDBJ databases">
        <title>Genomes of Pezizomycetes fungi and the evolution of truffles.</title>
        <authorList>
            <person name="Murat C."/>
            <person name="Payen T."/>
            <person name="Noel B."/>
            <person name="Kuo A."/>
            <person name="Martin F.M."/>
        </authorList>
    </citation>
    <scope>NUCLEOTIDE SEQUENCE [LARGE SCALE GENOMIC DNA]</scope>
    <source>
        <strain evidence="2">091103-1</strain>
    </source>
</reference>
<keyword evidence="1" id="KW-0472">Membrane</keyword>
<comment type="caution">
    <text evidence="2">The sequence shown here is derived from an EMBL/GenBank/DDBJ whole genome shotgun (WGS) entry which is preliminary data.</text>
</comment>
<keyword evidence="1" id="KW-0812">Transmembrane</keyword>
<feature type="transmembrane region" description="Helical" evidence="1">
    <location>
        <begin position="37"/>
        <end position="56"/>
    </location>
</feature>
<sequence length="73" mass="8582">MRNYSFPACLTPILSPNTRIHAMEIRVRSHDLIRRRILVWAALLGGFFILACWDWPPPYREFPVQASLFENPL</sequence>
<feature type="non-terminal residue" evidence="2">
    <location>
        <position position="73"/>
    </location>
</feature>